<organism evidence="1 2">
    <name type="scientific">Hyalomma asiaticum</name>
    <name type="common">Tick</name>
    <dbReference type="NCBI Taxonomy" id="266040"/>
    <lineage>
        <taxon>Eukaryota</taxon>
        <taxon>Metazoa</taxon>
        <taxon>Ecdysozoa</taxon>
        <taxon>Arthropoda</taxon>
        <taxon>Chelicerata</taxon>
        <taxon>Arachnida</taxon>
        <taxon>Acari</taxon>
        <taxon>Parasitiformes</taxon>
        <taxon>Ixodida</taxon>
        <taxon>Ixodoidea</taxon>
        <taxon>Ixodidae</taxon>
        <taxon>Hyalomminae</taxon>
        <taxon>Hyalomma</taxon>
    </lineage>
</organism>
<evidence type="ECO:0000313" key="2">
    <source>
        <dbReference type="Proteomes" id="UP000821845"/>
    </source>
</evidence>
<sequence length="804" mass="89419">MEEKAPRLDAKTPETDLSRTADASDTEVSTTRRKRKHRRSKKSPKSKEASSAATPASLPDEATRPRENQEQSSSAALERSSKLETSERSSGSSRRKKQKKDNSTPAVAPAQPPPVAAEQARDLKEDAADKAASSMAGVENVAAPRALPEVAEPVRNVAGSPEEDRQRYQFINDVNKTVALTASLIIVIIIILVGPNGAYPGGQVTCTTDSCALYGHRLLATLNRSAFDPCYNFKAFVCDGWQRQNTYSVRQNMTVTALDVLTELAHSAHVPLKGQTTAQKGAAFFRSCDAVLKKDRNELATVKKMLAEAKVEWPRRPAQPDVLHTLFYSSIRLRWSPIFNIEIETTDTYATRVFLMPYDDFNLVARKYASLKKADAAERRAYFDVLGDEFGASAADQTVVSFEEVENTFQVMLEPLLDSLAKERKPMAISTARLYRPEADPSKERWQSVLASYGVKGSETVIYETETLSFVTEFFNLWARYGEAMTEVFVSWCTVQVAALYSNQRLIANYYGTQDAALFRYGAFCLSKAYLIAGFSVFAPYVGEEVKQPARHEVEDITVSVRRAFLSRLMAWEHYEPERTIVGDWESVSYVFTPFDGEGTGNMTRSYPDMGESLSENWRDAAVPLDVMRSDKVYAALKSLSLHVLLDYDFLLLPFATAFPYYHPDVTRAIKYAGVGKEVALALSEAFLDTYTRFDDAKKAIDSTSICMTGTLDYGSNLEAVALRALFDAFNNATDDKDVRLPGLNDYTSSQIFFMASCYVNCPGSSEDSNGDCNAALRYVGAFADAFNCPRLTYMNPSDRCHLF</sequence>
<dbReference type="Proteomes" id="UP000821845">
    <property type="component" value="Chromosome 5"/>
</dbReference>
<proteinExistence type="predicted"/>
<protein>
    <submittedName>
        <fullName evidence="1">Uncharacterized protein</fullName>
    </submittedName>
</protein>
<comment type="caution">
    <text evidence="1">The sequence shown here is derived from an EMBL/GenBank/DDBJ whole genome shotgun (WGS) entry which is preliminary data.</text>
</comment>
<dbReference type="EMBL" id="CM023485">
    <property type="protein sequence ID" value="KAH6931002.1"/>
    <property type="molecule type" value="Genomic_DNA"/>
</dbReference>
<gene>
    <name evidence="1" type="ORF">HPB50_021313</name>
</gene>
<reference evidence="1" key="1">
    <citation type="submission" date="2020-05" db="EMBL/GenBank/DDBJ databases">
        <title>Large-scale comparative analyses of tick genomes elucidate their genetic diversity and vector capacities.</title>
        <authorList>
            <person name="Jia N."/>
            <person name="Wang J."/>
            <person name="Shi W."/>
            <person name="Du L."/>
            <person name="Sun Y."/>
            <person name="Zhan W."/>
            <person name="Jiang J."/>
            <person name="Wang Q."/>
            <person name="Zhang B."/>
            <person name="Ji P."/>
            <person name="Sakyi L.B."/>
            <person name="Cui X."/>
            <person name="Yuan T."/>
            <person name="Jiang B."/>
            <person name="Yang W."/>
            <person name="Lam T.T.-Y."/>
            <person name="Chang Q."/>
            <person name="Ding S."/>
            <person name="Wang X."/>
            <person name="Zhu J."/>
            <person name="Ruan X."/>
            <person name="Zhao L."/>
            <person name="Wei J."/>
            <person name="Que T."/>
            <person name="Du C."/>
            <person name="Cheng J."/>
            <person name="Dai P."/>
            <person name="Han X."/>
            <person name="Huang E."/>
            <person name="Gao Y."/>
            <person name="Liu J."/>
            <person name="Shao H."/>
            <person name="Ye R."/>
            <person name="Li L."/>
            <person name="Wei W."/>
            <person name="Wang X."/>
            <person name="Wang C."/>
            <person name="Yang T."/>
            <person name="Huo Q."/>
            <person name="Li W."/>
            <person name="Guo W."/>
            <person name="Chen H."/>
            <person name="Zhou L."/>
            <person name="Ni X."/>
            <person name="Tian J."/>
            <person name="Zhou Y."/>
            <person name="Sheng Y."/>
            <person name="Liu T."/>
            <person name="Pan Y."/>
            <person name="Xia L."/>
            <person name="Li J."/>
            <person name="Zhao F."/>
            <person name="Cao W."/>
        </authorList>
    </citation>
    <scope>NUCLEOTIDE SEQUENCE</scope>
    <source>
        <strain evidence="1">Hyas-2018</strain>
    </source>
</reference>
<keyword evidence="2" id="KW-1185">Reference proteome</keyword>
<evidence type="ECO:0000313" key="1">
    <source>
        <dbReference type="EMBL" id="KAH6931002.1"/>
    </source>
</evidence>
<accession>A0ACB7SA92</accession>
<name>A0ACB7SA92_HYAAI</name>